<proteinExistence type="predicted"/>
<accession>A0ABQ6JQ84</accession>
<keyword evidence="3" id="KW-1185">Reference proteome</keyword>
<comment type="caution">
    <text evidence="2">The sequence shown here is derived from an EMBL/GenBank/DDBJ whole genome shotgun (WGS) entry which is preliminary data.</text>
</comment>
<evidence type="ECO:0000313" key="2">
    <source>
        <dbReference type="EMBL" id="GMA90446.1"/>
    </source>
</evidence>
<evidence type="ECO:0000313" key="3">
    <source>
        <dbReference type="Proteomes" id="UP001157069"/>
    </source>
</evidence>
<dbReference type="Proteomes" id="UP001157069">
    <property type="component" value="Unassembled WGS sequence"/>
</dbReference>
<feature type="region of interest" description="Disordered" evidence="1">
    <location>
        <begin position="1"/>
        <end position="90"/>
    </location>
</feature>
<feature type="compositionally biased region" description="Polar residues" evidence="1">
    <location>
        <begin position="29"/>
        <end position="65"/>
    </location>
</feature>
<dbReference type="EMBL" id="BSVA01000001">
    <property type="protein sequence ID" value="GMA90446.1"/>
    <property type="molecule type" value="Genomic_DNA"/>
</dbReference>
<feature type="compositionally biased region" description="Polar residues" evidence="1">
    <location>
        <begin position="1"/>
        <end position="12"/>
    </location>
</feature>
<reference evidence="3" key="1">
    <citation type="journal article" date="2019" name="Int. J. Syst. Evol. Microbiol.">
        <title>The Global Catalogue of Microorganisms (GCM) 10K type strain sequencing project: providing services to taxonomists for standard genome sequencing and annotation.</title>
        <authorList>
            <consortium name="The Broad Institute Genomics Platform"/>
            <consortium name="The Broad Institute Genome Sequencing Center for Infectious Disease"/>
            <person name="Wu L."/>
            <person name="Ma J."/>
        </authorList>
    </citation>
    <scope>NUCLEOTIDE SEQUENCE [LARGE SCALE GENOMIC DNA]</scope>
    <source>
        <strain evidence="3">NBRC 108755</strain>
    </source>
</reference>
<evidence type="ECO:0000256" key="1">
    <source>
        <dbReference type="SAM" id="MobiDB-lite"/>
    </source>
</evidence>
<gene>
    <name evidence="2" type="ORF">GCM10025869_09750</name>
</gene>
<organism evidence="2 3">
    <name type="scientific">Homoserinibacter gongjuensis</name>
    <dbReference type="NCBI Taxonomy" id="1162968"/>
    <lineage>
        <taxon>Bacteria</taxon>
        <taxon>Bacillati</taxon>
        <taxon>Actinomycetota</taxon>
        <taxon>Actinomycetes</taxon>
        <taxon>Micrococcales</taxon>
        <taxon>Microbacteriaceae</taxon>
        <taxon>Homoserinibacter</taxon>
    </lineage>
</organism>
<name>A0ABQ6JQ84_9MICO</name>
<sequence length="90" mass="9376">MKNSLRTSTGRSARQALDARAAEEHTRHMGTNASGNQSGGSAETYDVVNSGQSDDIENSLTGQGTSDRETLSDIVEAEGDTPVPPADEPA</sequence>
<protein>
    <submittedName>
        <fullName evidence="2">Uncharacterized protein</fullName>
    </submittedName>
</protein>